<name>A0ABP8KRJ8_9MICO</name>
<keyword evidence="4" id="KW-1185">Reference proteome</keyword>
<dbReference type="Pfam" id="PF17775">
    <property type="entry name" value="YchJ_M-like"/>
    <property type="match status" value="1"/>
</dbReference>
<evidence type="ECO:0000256" key="1">
    <source>
        <dbReference type="SAM" id="MobiDB-lite"/>
    </source>
</evidence>
<organism evidence="3 4">
    <name type="scientific">Fodinibacter luteus</name>
    <dbReference type="NCBI Taxonomy" id="552064"/>
    <lineage>
        <taxon>Bacteria</taxon>
        <taxon>Bacillati</taxon>
        <taxon>Actinomycetota</taxon>
        <taxon>Actinomycetes</taxon>
        <taxon>Micrococcales</taxon>
        <taxon>Intrasporangiaceae</taxon>
        <taxon>Fodinibacter (ex Wang et al. 2009)</taxon>
    </lineage>
</organism>
<reference evidence="4" key="1">
    <citation type="journal article" date="2019" name="Int. J. Syst. Evol. Microbiol.">
        <title>The Global Catalogue of Microorganisms (GCM) 10K type strain sequencing project: providing services to taxonomists for standard genome sequencing and annotation.</title>
        <authorList>
            <consortium name="The Broad Institute Genomics Platform"/>
            <consortium name="The Broad Institute Genome Sequencing Center for Infectious Disease"/>
            <person name="Wu L."/>
            <person name="Ma J."/>
        </authorList>
    </citation>
    <scope>NUCLEOTIDE SEQUENCE [LARGE SCALE GENOMIC DNA]</scope>
    <source>
        <strain evidence="4">JCM 17809</strain>
    </source>
</reference>
<dbReference type="EMBL" id="BAABGM010000031">
    <property type="protein sequence ID" value="GAA4413703.1"/>
    <property type="molecule type" value="Genomic_DNA"/>
</dbReference>
<protein>
    <submittedName>
        <fullName evidence="3">YchJ family protein</fullName>
    </submittedName>
</protein>
<evidence type="ECO:0000259" key="2">
    <source>
        <dbReference type="Pfam" id="PF17775"/>
    </source>
</evidence>
<dbReference type="SUPFAM" id="SSF54427">
    <property type="entry name" value="NTF2-like"/>
    <property type="match status" value="1"/>
</dbReference>
<feature type="domain" description="YchJ-like middle NTF2-like" evidence="2">
    <location>
        <begin position="55"/>
        <end position="153"/>
    </location>
</feature>
<dbReference type="InterPro" id="IPR032710">
    <property type="entry name" value="NTF2-like_dom_sf"/>
</dbReference>
<proteinExistence type="predicted"/>
<accession>A0ABP8KRJ8</accession>
<comment type="caution">
    <text evidence="3">The sequence shown here is derived from an EMBL/GenBank/DDBJ whole genome shotgun (WGS) entry which is preliminary data.</text>
</comment>
<dbReference type="RefSeq" id="WP_345208708.1">
    <property type="nucleotide sequence ID" value="NZ_BAABGM010000031.1"/>
</dbReference>
<sequence length="154" mass="16339">MADQAAAGRLTVPGSGFGTGSGPASGTCPCGGVPRGAALSACCGPVVSGERTPTTAEALMRSRYTAYALGAGDHLFRTWHPRTRPDDTRPDPRVRWEGLEVVAVGAGSVDDTEGVVEFRARWVSVDDGPVRRGELHERSRFVRRAGRWVYLDGG</sequence>
<dbReference type="Proteomes" id="UP001500945">
    <property type="component" value="Unassembled WGS sequence"/>
</dbReference>
<dbReference type="InterPro" id="IPR048469">
    <property type="entry name" value="YchJ-like_M"/>
</dbReference>
<dbReference type="Gene3D" id="3.10.450.50">
    <property type="match status" value="1"/>
</dbReference>
<gene>
    <name evidence="3" type="ORF">GCM10023168_36680</name>
</gene>
<evidence type="ECO:0000313" key="4">
    <source>
        <dbReference type="Proteomes" id="UP001500945"/>
    </source>
</evidence>
<feature type="region of interest" description="Disordered" evidence="1">
    <location>
        <begin position="1"/>
        <end position="26"/>
    </location>
</feature>
<evidence type="ECO:0000313" key="3">
    <source>
        <dbReference type="EMBL" id="GAA4413703.1"/>
    </source>
</evidence>